<feature type="compositionally biased region" description="Polar residues" evidence="1">
    <location>
        <begin position="662"/>
        <end position="680"/>
    </location>
</feature>
<name>A0AAV2RN41_MEGNR</name>
<dbReference type="AlphaFoldDB" id="A0AAV2RN41"/>
<dbReference type="PANTHER" id="PTHR23278:SF19">
    <property type="entry name" value="OBSCURIN"/>
    <property type="match status" value="1"/>
</dbReference>
<dbReference type="PANTHER" id="PTHR23278">
    <property type="entry name" value="SIDESTEP PROTEIN"/>
    <property type="match status" value="1"/>
</dbReference>
<dbReference type="Gene3D" id="2.60.40.10">
    <property type="entry name" value="Immunoglobulins"/>
    <property type="match status" value="3"/>
</dbReference>
<feature type="region of interest" description="Disordered" evidence="1">
    <location>
        <begin position="348"/>
        <end position="378"/>
    </location>
</feature>
<feature type="non-terminal residue" evidence="5">
    <location>
        <position position="1"/>
    </location>
</feature>
<evidence type="ECO:0000259" key="4">
    <source>
        <dbReference type="PROSITE" id="PS50853"/>
    </source>
</evidence>
<reference evidence="5 6" key="1">
    <citation type="submission" date="2024-05" db="EMBL/GenBank/DDBJ databases">
        <authorList>
            <person name="Wallberg A."/>
        </authorList>
    </citation>
    <scope>NUCLEOTIDE SEQUENCE [LARGE SCALE GENOMIC DNA]</scope>
</reference>
<comment type="caution">
    <text evidence="5">The sequence shown here is derived from an EMBL/GenBank/DDBJ whole genome shotgun (WGS) entry which is preliminary data.</text>
</comment>
<feature type="transmembrane region" description="Helical" evidence="2">
    <location>
        <begin position="322"/>
        <end position="344"/>
    </location>
</feature>
<dbReference type="Proteomes" id="UP001497623">
    <property type="component" value="Unassembled WGS sequence"/>
</dbReference>
<dbReference type="InterPro" id="IPR013783">
    <property type="entry name" value="Ig-like_fold"/>
</dbReference>
<proteinExistence type="predicted"/>
<feature type="compositionally biased region" description="Polar residues" evidence="1">
    <location>
        <begin position="418"/>
        <end position="442"/>
    </location>
</feature>
<organism evidence="5 6">
    <name type="scientific">Meganyctiphanes norvegica</name>
    <name type="common">Northern krill</name>
    <name type="synonym">Thysanopoda norvegica</name>
    <dbReference type="NCBI Taxonomy" id="48144"/>
    <lineage>
        <taxon>Eukaryota</taxon>
        <taxon>Metazoa</taxon>
        <taxon>Ecdysozoa</taxon>
        <taxon>Arthropoda</taxon>
        <taxon>Crustacea</taxon>
        <taxon>Multicrustacea</taxon>
        <taxon>Malacostraca</taxon>
        <taxon>Eumalacostraca</taxon>
        <taxon>Eucarida</taxon>
        <taxon>Euphausiacea</taxon>
        <taxon>Euphausiidae</taxon>
        <taxon>Meganyctiphanes</taxon>
    </lineage>
</organism>
<dbReference type="InterPro" id="IPR036116">
    <property type="entry name" value="FN3_sf"/>
</dbReference>
<gene>
    <name evidence="5" type="ORF">MNOR_LOCUS26081</name>
</gene>
<feature type="non-terminal residue" evidence="5">
    <location>
        <position position="737"/>
    </location>
</feature>
<evidence type="ECO:0000313" key="5">
    <source>
        <dbReference type="EMBL" id="CAL4128405.1"/>
    </source>
</evidence>
<keyword evidence="2" id="KW-0472">Membrane</keyword>
<dbReference type="SUPFAM" id="SSF49265">
    <property type="entry name" value="Fibronectin type III"/>
    <property type="match status" value="1"/>
</dbReference>
<protein>
    <submittedName>
        <fullName evidence="5">Uncharacterized protein</fullName>
    </submittedName>
</protein>
<evidence type="ECO:0000313" key="6">
    <source>
        <dbReference type="Proteomes" id="UP001497623"/>
    </source>
</evidence>
<feature type="domain" description="Ig-like" evidence="3">
    <location>
        <begin position="7"/>
        <end position="102"/>
    </location>
</feature>
<keyword evidence="6" id="KW-1185">Reference proteome</keyword>
<keyword evidence="2" id="KW-1133">Transmembrane helix</keyword>
<accession>A0AAV2RN41</accession>
<evidence type="ECO:0000256" key="2">
    <source>
        <dbReference type="SAM" id="Phobius"/>
    </source>
</evidence>
<dbReference type="PROSITE" id="PS50835">
    <property type="entry name" value="IG_LIKE"/>
    <property type="match status" value="1"/>
</dbReference>
<sequence length="737" mass="80209">QNQIRLPQLKLRGIIIMKYDFKPTQNLLFLELIACDENSNRGIYNYLLTWYLYSGRPLPRHHVDGNVLMLGGVGYRDAGLYTCLVANAIGDGQSNAVALKVNYRPVCRIPGMQTVEALAEDEVQLECALHATPPLLSYTWWSLPSNLIHQQWDGTERSLARVVAAEGIKVSCGAANALGDSRNPCQFSIKIVGLPGGLQDCKAFNITPDSATVICLPGSDVGLQQHFQGKVFEVGNVSPVWESLSPSAEFHISGLSPSTTYVVSVRAEHRLGQGPETQLHLATTGPHMEQLAPEMVSDNPVQQEMDTEENDEMVMPQIEKGVIVVGFVLVVVGIASGLTMVLVWRSRQNDQGVPPGSSSNSRVGSRRTSTTTQNRQLQDSLLDLPHGAMYDEPTNMQSKELLTTFLPGPTIVTQLTSSVHGGSVQSLPHQQRPGSAASTTTGRRQHRSRSNTITGGHRRHRRQHSSLPRHSRHHSGGGPAIVLEFESDQWRSSPTTTTMLLMKRADATRGQGGFEGQGPHNSMYRSHSSQIGASDNVLFSDSLSNMQMSAVSPVVILPDPAQATDLSQYIASSTLPPSTPAHTHHHHLSTFSPNPSSNLNRCPSPRQLDTHELSSSQITQPLEAATQAHQLSPRVASPTIDPNTPAYNPSIPPQSFPHIRISSPSIDPSTLAHTQSIPPQTFPHITQAHQLSPRVASPSIDPNTPAHNPSISPQTFPHISTSQSQEDIYNTFFTSNP</sequence>
<dbReference type="SMART" id="SM00060">
    <property type="entry name" value="FN3"/>
    <property type="match status" value="1"/>
</dbReference>
<evidence type="ECO:0000256" key="1">
    <source>
        <dbReference type="SAM" id="MobiDB-lite"/>
    </source>
</evidence>
<feature type="domain" description="Fibronectin type-III" evidence="4">
    <location>
        <begin position="194"/>
        <end position="287"/>
    </location>
</feature>
<feature type="region of interest" description="Disordered" evidence="1">
    <location>
        <begin position="572"/>
        <end position="680"/>
    </location>
</feature>
<dbReference type="SUPFAM" id="SSF48726">
    <property type="entry name" value="Immunoglobulin"/>
    <property type="match status" value="1"/>
</dbReference>
<feature type="region of interest" description="Disordered" evidence="1">
    <location>
        <begin position="418"/>
        <end position="479"/>
    </location>
</feature>
<keyword evidence="2" id="KW-0812">Transmembrane</keyword>
<dbReference type="InterPro" id="IPR007110">
    <property type="entry name" value="Ig-like_dom"/>
</dbReference>
<dbReference type="EMBL" id="CAXKWB010025606">
    <property type="protein sequence ID" value="CAL4128405.1"/>
    <property type="molecule type" value="Genomic_DNA"/>
</dbReference>
<feature type="compositionally biased region" description="Low complexity" evidence="1">
    <location>
        <begin position="352"/>
        <end position="372"/>
    </location>
</feature>
<dbReference type="PROSITE" id="PS50853">
    <property type="entry name" value="FN3"/>
    <property type="match status" value="1"/>
</dbReference>
<feature type="compositionally biased region" description="Polar residues" evidence="1">
    <location>
        <begin position="700"/>
        <end position="723"/>
    </location>
</feature>
<dbReference type="CDD" id="cd00063">
    <property type="entry name" value="FN3"/>
    <property type="match status" value="1"/>
</dbReference>
<feature type="compositionally biased region" description="Basic residues" evidence="1">
    <location>
        <begin position="456"/>
        <end position="475"/>
    </location>
</feature>
<dbReference type="InterPro" id="IPR036179">
    <property type="entry name" value="Ig-like_dom_sf"/>
</dbReference>
<evidence type="ECO:0000259" key="3">
    <source>
        <dbReference type="PROSITE" id="PS50835"/>
    </source>
</evidence>
<dbReference type="InterPro" id="IPR003961">
    <property type="entry name" value="FN3_dom"/>
</dbReference>
<feature type="region of interest" description="Disordered" evidence="1">
    <location>
        <begin position="694"/>
        <end position="723"/>
    </location>
</feature>